<organism evidence="3 4">
    <name type="scientific">Xanthomonas vasicola pv. vasculorum</name>
    <dbReference type="NCBI Taxonomy" id="325776"/>
    <lineage>
        <taxon>Bacteria</taxon>
        <taxon>Pseudomonadati</taxon>
        <taxon>Pseudomonadota</taxon>
        <taxon>Gammaproteobacteria</taxon>
        <taxon>Lysobacterales</taxon>
        <taxon>Lysobacteraceae</taxon>
        <taxon>Xanthomonas</taxon>
    </lineage>
</organism>
<accession>A0AAE8F8R4</accession>
<dbReference type="Pfam" id="PF07883">
    <property type="entry name" value="Cupin_2"/>
    <property type="match status" value="1"/>
</dbReference>
<dbReference type="InterPro" id="IPR051610">
    <property type="entry name" value="GPI/OXD"/>
</dbReference>
<evidence type="ECO:0000259" key="2">
    <source>
        <dbReference type="Pfam" id="PF07883"/>
    </source>
</evidence>
<sequence length="122" mass="13603">MMAVISTDTAEHSPWREACDGWHLLRDPNLSVLEEHMPPGASELRHRHSRARHFFYVLASEVMLKLEGAQHVLRVGQSLHVPPGSTHQVHNLADVKARFLVISAPHGRAERTPAAVRNKDAG</sequence>
<comment type="caution">
    <text evidence="3">The sequence shown here is derived from an EMBL/GenBank/DDBJ whole genome shotgun (WGS) entry which is preliminary data.</text>
</comment>
<evidence type="ECO:0000313" key="4">
    <source>
        <dbReference type="Proteomes" id="UP000284283"/>
    </source>
</evidence>
<dbReference type="InterPro" id="IPR014710">
    <property type="entry name" value="RmlC-like_jellyroll"/>
</dbReference>
<name>A0AAE8F8R4_XANVA</name>
<dbReference type="Proteomes" id="UP000284283">
    <property type="component" value="Unassembled WGS sequence"/>
</dbReference>
<dbReference type="GO" id="GO:0046872">
    <property type="term" value="F:metal ion binding"/>
    <property type="evidence" value="ECO:0007669"/>
    <property type="project" value="UniProtKB-KW"/>
</dbReference>
<dbReference type="SUPFAM" id="SSF51182">
    <property type="entry name" value="RmlC-like cupins"/>
    <property type="match status" value="1"/>
</dbReference>
<dbReference type="InterPro" id="IPR013096">
    <property type="entry name" value="Cupin_2"/>
</dbReference>
<evidence type="ECO:0000313" key="3">
    <source>
        <dbReference type="EMBL" id="RNL06229.1"/>
    </source>
</evidence>
<dbReference type="Gene3D" id="2.60.120.10">
    <property type="entry name" value="Jelly Rolls"/>
    <property type="match status" value="1"/>
</dbReference>
<dbReference type="EMBL" id="PYTT01000027">
    <property type="protein sequence ID" value="RNL06229.1"/>
    <property type="molecule type" value="Genomic_DNA"/>
</dbReference>
<keyword evidence="1" id="KW-0479">Metal-binding</keyword>
<reference evidence="3 4" key="1">
    <citation type="submission" date="2018-03" db="EMBL/GenBank/DDBJ databases">
        <authorList>
            <person name="Wu G."/>
        </authorList>
    </citation>
    <scope>NUCLEOTIDE SEQUENCE [LARGE SCALE GENOMIC DNA]</scope>
    <source>
        <strain evidence="3 4">SAM-118</strain>
    </source>
</reference>
<dbReference type="KEGG" id="xva:C7V42_10425"/>
<evidence type="ECO:0000256" key="1">
    <source>
        <dbReference type="ARBA" id="ARBA00022723"/>
    </source>
</evidence>
<dbReference type="PANTHER" id="PTHR35848">
    <property type="entry name" value="OXALATE-BINDING PROTEIN"/>
    <property type="match status" value="1"/>
</dbReference>
<dbReference type="InterPro" id="IPR011051">
    <property type="entry name" value="RmlC_Cupin_sf"/>
</dbReference>
<dbReference type="AlphaFoldDB" id="A0AAE8F8R4"/>
<dbReference type="PANTHER" id="PTHR35848:SF9">
    <property type="entry name" value="SLL1358 PROTEIN"/>
    <property type="match status" value="1"/>
</dbReference>
<gene>
    <name evidence="3" type="ORF">C9386_03805</name>
</gene>
<proteinExistence type="predicted"/>
<protein>
    <submittedName>
        <fullName evidence="3">Cupin domain-containing protein</fullName>
    </submittedName>
</protein>
<feature type="domain" description="Cupin type-2" evidence="2">
    <location>
        <begin position="35"/>
        <end position="102"/>
    </location>
</feature>